<keyword evidence="9" id="KW-0539">Nucleus</keyword>
<evidence type="ECO:0000256" key="8">
    <source>
        <dbReference type="ARBA" id="ARBA00023163"/>
    </source>
</evidence>
<dbReference type="GO" id="GO:0006357">
    <property type="term" value="P:regulation of transcription by RNA polymerase II"/>
    <property type="evidence" value="ECO:0007669"/>
    <property type="project" value="TreeGrafter"/>
</dbReference>
<dbReference type="GO" id="GO:0071819">
    <property type="term" value="C:DUBm complex"/>
    <property type="evidence" value="ECO:0007669"/>
    <property type="project" value="TreeGrafter"/>
</dbReference>
<dbReference type="PROSITE" id="PS51505">
    <property type="entry name" value="SCA7"/>
    <property type="match status" value="1"/>
</dbReference>
<dbReference type="InterPro" id="IPR013246">
    <property type="entry name" value="SAGA_su_Sgf11"/>
</dbReference>
<evidence type="ECO:0000313" key="13">
    <source>
        <dbReference type="Proteomes" id="UP001054837"/>
    </source>
</evidence>
<reference evidence="12 13" key="1">
    <citation type="submission" date="2021-06" db="EMBL/GenBank/DDBJ databases">
        <title>Caerostris darwini draft genome.</title>
        <authorList>
            <person name="Kono N."/>
            <person name="Arakawa K."/>
        </authorList>
    </citation>
    <scope>NUCLEOTIDE SEQUENCE [LARGE SCALE GENOMIC DNA]</scope>
</reference>
<evidence type="ECO:0000256" key="9">
    <source>
        <dbReference type="ARBA" id="ARBA00023242"/>
    </source>
</evidence>
<feature type="region of interest" description="Disordered" evidence="10">
    <location>
        <begin position="242"/>
        <end position="288"/>
    </location>
</feature>
<organism evidence="12 13">
    <name type="scientific">Caerostris darwini</name>
    <dbReference type="NCBI Taxonomy" id="1538125"/>
    <lineage>
        <taxon>Eukaryota</taxon>
        <taxon>Metazoa</taxon>
        <taxon>Ecdysozoa</taxon>
        <taxon>Arthropoda</taxon>
        <taxon>Chelicerata</taxon>
        <taxon>Arachnida</taxon>
        <taxon>Araneae</taxon>
        <taxon>Araneomorphae</taxon>
        <taxon>Entelegynae</taxon>
        <taxon>Araneoidea</taxon>
        <taxon>Araneidae</taxon>
        <taxon>Caerostris</taxon>
    </lineage>
</organism>
<feature type="domain" description="SCA7" evidence="11">
    <location>
        <begin position="178"/>
        <end position="244"/>
    </location>
</feature>
<keyword evidence="8" id="KW-0804">Transcription</keyword>
<name>A0AAV4WLD8_9ARAC</name>
<feature type="compositionally biased region" description="Low complexity" evidence="10">
    <location>
        <begin position="255"/>
        <end position="269"/>
    </location>
</feature>
<feature type="region of interest" description="Disordered" evidence="10">
    <location>
        <begin position="133"/>
        <end position="173"/>
    </location>
</feature>
<dbReference type="InterPro" id="IPR013243">
    <property type="entry name" value="SCA7_dom"/>
</dbReference>
<dbReference type="GO" id="GO:0006325">
    <property type="term" value="P:chromatin organization"/>
    <property type="evidence" value="ECO:0007669"/>
    <property type="project" value="UniProtKB-KW"/>
</dbReference>
<evidence type="ECO:0000256" key="6">
    <source>
        <dbReference type="ARBA" id="ARBA00023015"/>
    </source>
</evidence>
<evidence type="ECO:0000313" key="12">
    <source>
        <dbReference type="EMBL" id="GIY83740.1"/>
    </source>
</evidence>
<feature type="compositionally biased region" description="Polar residues" evidence="10">
    <location>
        <begin position="163"/>
        <end position="173"/>
    </location>
</feature>
<keyword evidence="6" id="KW-0805">Transcription regulation</keyword>
<evidence type="ECO:0000256" key="10">
    <source>
        <dbReference type="SAM" id="MobiDB-lite"/>
    </source>
</evidence>
<evidence type="ECO:0000256" key="1">
    <source>
        <dbReference type="ARBA" id="ARBA00004123"/>
    </source>
</evidence>
<feature type="compositionally biased region" description="Basic residues" evidence="10">
    <location>
        <begin position="144"/>
        <end position="159"/>
    </location>
</feature>
<dbReference type="PANTHER" id="PTHR46367:SF1">
    <property type="entry name" value="ATAXIN-7-LIKE PROTEIN 3"/>
    <property type="match status" value="1"/>
</dbReference>
<dbReference type="AlphaFoldDB" id="A0AAV4WLD8"/>
<dbReference type="GO" id="GO:0003713">
    <property type="term" value="F:transcription coactivator activity"/>
    <property type="evidence" value="ECO:0007669"/>
    <property type="project" value="TreeGrafter"/>
</dbReference>
<evidence type="ECO:0000259" key="11">
    <source>
        <dbReference type="PROSITE" id="PS51505"/>
    </source>
</evidence>
<dbReference type="Pfam" id="PF08313">
    <property type="entry name" value="SCA7"/>
    <property type="match status" value="1"/>
</dbReference>
<dbReference type="EMBL" id="BPLQ01014850">
    <property type="protein sequence ID" value="GIY83740.1"/>
    <property type="molecule type" value="Genomic_DNA"/>
</dbReference>
<keyword evidence="5" id="KW-0156">Chromatin regulator</keyword>
<comment type="caution">
    <text evidence="12">The sequence shown here is derived from an EMBL/GenBank/DDBJ whole genome shotgun (WGS) entry which is preliminary data.</text>
</comment>
<gene>
    <name evidence="12" type="primary">AVEN_138473_1</name>
    <name evidence="12" type="ORF">CDAR_171591</name>
</gene>
<protein>
    <submittedName>
        <fullName evidence="12">SCA7 domain-containing protein</fullName>
    </submittedName>
</protein>
<accession>A0AAV4WLD8</accession>
<evidence type="ECO:0000256" key="3">
    <source>
        <dbReference type="ARBA" id="ARBA00022771"/>
    </source>
</evidence>
<evidence type="ECO:0000256" key="4">
    <source>
        <dbReference type="ARBA" id="ARBA00022833"/>
    </source>
</evidence>
<sequence length="288" mass="32361">MEAAEENYDDITNLAFKELTLEIMEDAVADFCNSVHRALSYGYFPLEETVVIGQVFEVYSEDKYNEECATHLPGSDIYGNFKGGAECTNLCPVCQVRVCSTRFAPHLSNCMGFGRPRRNTIKRTTIDIEDSDYEDVDEGDNYNSKKKKKGKATRRRGRGRGNDTPQVSEANLANMSPEKLKEYLSQVFQNCGVIGRSGRFCRNSLKCSMHDDHHRREVRDSLLGKFGDKSTDDSHIDVDTVDEESPTLTWFNQQKAKMSSKSSAASSSSRQEPQPGPSKYAGSSFSYR</sequence>
<evidence type="ECO:0000256" key="2">
    <source>
        <dbReference type="ARBA" id="ARBA00022723"/>
    </source>
</evidence>
<dbReference type="GO" id="GO:0008270">
    <property type="term" value="F:zinc ion binding"/>
    <property type="evidence" value="ECO:0007669"/>
    <property type="project" value="UniProtKB-KW"/>
</dbReference>
<keyword evidence="2" id="KW-0479">Metal-binding</keyword>
<keyword evidence="13" id="KW-1185">Reference proteome</keyword>
<keyword evidence="3" id="KW-0863">Zinc-finger</keyword>
<dbReference type="GO" id="GO:0000124">
    <property type="term" value="C:SAGA complex"/>
    <property type="evidence" value="ECO:0007669"/>
    <property type="project" value="TreeGrafter"/>
</dbReference>
<evidence type="ECO:0000256" key="5">
    <source>
        <dbReference type="ARBA" id="ARBA00022853"/>
    </source>
</evidence>
<comment type="subcellular location">
    <subcellularLocation>
        <location evidence="1">Nucleus</location>
    </subcellularLocation>
</comment>
<keyword evidence="4" id="KW-0862">Zinc</keyword>
<dbReference type="PANTHER" id="PTHR46367">
    <property type="entry name" value="ATAXIN-7-LIKE PROTEIN 3"/>
    <property type="match status" value="1"/>
</dbReference>
<evidence type="ECO:0000256" key="7">
    <source>
        <dbReference type="ARBA" id="ARBA00023159"/>
    </source>
</evidence>
<keyword evidence="7" id="KW-0010">Activator</keyword>
<dbReference type="Proteomes" id="UP001054837">
    <property type="component" value="Unassembled WGS sequence"/>
</dbReference>
<proteinExistence type="predicted"/>
<dbReference type="InterPro" id="IPR051078">
    <property type="entry name" value="SGF11"/>
</dbReference>
<dbReference type="Gene3D" id="6.10.140.1270">
    <property type="match status" value="1"/>
</dbReference>
<dbReference type="Pfam" id="PF08209">
    <property type="entry name" value="Sgf11"/>
    <property type="match status" value="1"/>
</dbReference>